<dbReference type="GeneID" id="92517328"/>
<feature type="compositionally biased region" description="Basic and acidic residues" evidence="1">
    <location>
        <begin position="1567"/>
        <end position="1578"/>
    </location>
</feature>
<feature type="region of interest" description="Disordered" evidence="1">
    <location>
        <begin position="1371"/>
        <end position="1440"/>
    </location>
</feature>
<dbReference type="Pfam" id="PF02141">
    <property type="entry name" value="DENN"/>
    <property type="match status" value="1"/>
</dbReference>
<dbReference type="GO" id="GO:0005829">
    <property type="term" value="C:cytosol"/>
    <property type="evidence" value="ECO:0007669"/>
    <property type="project" value="TreeGrafter"/>
</dbReference>
<dbReference type="PANTHER" id="PTHR13196">
    <property type="entry name" value="DENN DOMAIN-CONTAINING"/>
    <property type="match status" value="1"/>
</dbReference>
<dbReference type="SMART" id="SM00799">
    <property type="entry name" value="DENN"/>
    <property type="match status" value="1"/>
</dbReference>
<feature type="domain" description="cDENN" evidence="2">
    <location>
        <begin position="318"/>
        <end position="544"/>
    </location>
</feature>
<dbReference type="GO" id="GO:1901981">
    <property type="term" value="F:phosphatidylinositol phosphate binding"/>
    <property type="evidence" value="ECO:0007669"/>
    <property type="project" value="TreeGrafter"/>
</dbReference>
<sequence length="1578" mass="164690">MFDRPGGIGRGDGVPLVTRLLLLRAAVHVDLSPSASPIPSAREAALMLPTLRIVSHFAQETPSASASPLRPLTTTPEEEAQFLEAYPSLHGLLSSLAAERLAQRVRLRQLQTSVVRTSVKLTRAAAASASAEDTPALRSSSNSSNDVDYSQLQGVVAAATASFAEDAACCSTITPHSPQLNPWCFLPVSAEGCYVTVPSPPFVQWCRTQAVRCCDGVGTASPTEPKFCGGPMRYTDIVHYASATRSPSSRALSANAAAAALGPGDGEDSGYMHGYTFMLEGDVFTGSGRGGEAAAVAAAVASMDRQLSEASLRDNGGEEASILMWCVLSDAPVYNFMRALTHEAVSAMSYVAQRVYNERVGSTVASSASAPLAPGVYTALLDDALQEEVVRPLAKELLTCGSVSSRTLPGDAFTVQLALQRSSEDGGGRGGPTASRSLTSPAPSLLTFRRPLDMLYPHADVPLAPLLLSFNEDALHVLQSLLMQEARVVVLGATPQHASACVVSLPALLSPLTWVSPLVPYLPPHLAAVTGLLQTLLRRPFEQRRRHAPSGKPPAQLLASHRVESTGFLVGSTAAIQPYLLLLSSSSRVEAGMGANDRGGGEERATRVWIADARTGCIGVCPEEPVARFSRADSLPSANSSDGSAETAAAASTALGAWATPAHVDLRQIAPHCCERDGSRSDAALYGAARNRLRAATESNVMDAAPLDLLPAFSDDLRHLLRRVVSVDKRRLFRHCLEAMAQHTQARLEGLESLAARLTRGLRLETGAASIGRSLSTDSTFHDVLESRSSCSGAEEWDEELTENHASEGGIAALRATTVTLTQSFSKSFASAAASSAMSFAATTAPQFPVLPPHELWQLQVEWFDYMVRRFTGAYRRGLTTTMTAAGGGLGSRSSSAGGSGQCRAPTIESSLFLVPGMDQRHALAKRVSQTHLFKQFECAVLAAEIVGLRRVLSRSADARAGGAQPLHSCDGGAEVHPLLANVRSLALFALWLSRARLHYAELYTDLASVDAVGLVHTAMVMRWFAKRPGSSALVSVPGAIQLLAGGYSDSGAGEEAEAATTRAAYRGRGPDAHGGGGGALRGLLSKVAKKVKDSLNSDGGGRGRARGVEAVYLPAAVACLHTFRAPPFSQLPKAPTLSAIPTYAKDPLTKRRGDAASSTSGRCGRHVRRRHRTAAQAPLSGYASLPPRAEWARQQEQQRRIALDTEFTLQDCVNVVQAAGPGGGGGGSGGGGYDVSGVGVYGGGSAYVSGLGLTSATPDAIARTGGDAKDGRANVGMSASAQQRDAYMRAASEASLYICHALPLDIVHEFSAYEPLLCPVPPGRAQSSSAGTSGDALEVGSAAAYLRVGSLCPTYASVWCEGEARMMGASVEQPHPRPTKTSTSAAASPASSAQSQPQPPRVAYPVPPPLWGAFTSGVPQDYPSATPAAPNGRRDGDAPLHQAVSACASTPASLLWSNATGPLAVHSASDSPSLHGSATLVTGTNGSGTWSGGGGWSSGAPPMMMLEATEALPPHRGFAPSSTATAVAAPDPRTLMDDLFAGMPTHPAVDTATAERGSQRQPSTEAAHRPLTLDDFF</sequence>
<feature type="region of interest" description="Disordered" evidence="1">
    <location>
        <begin position="1143"/>
        <end position="1183"/>
    </location>
</feature>
<dbReference type="GO" id="GO:0032456">
    <property type="term" value="P:endocytic recycling"/>
    <property type="evidence" value="ECO:0007669"/>
    <property type="project" value="TreeGrafter"/>
</dbReference>
<dbReference type="RefSeq" id="XP_067181423.1">
    <property type="nucleotide sequence ID" value="XM_067324816.1"/>
</dbReference>
<dbReference type="InterPro" id="IPR043153">
    <property type="entry name" value="DENN_C"/>
</dbReference>
<dbReference type="GO" id="GO:0006897">
    <property type="term" value="P:endocytosis"/>
    <property type="evidence" value="ECO:0007669"/>
    <property type="project" value="TreeGrafter"/>
</dbReference>
<reference evidence="4" key="1">
    <citation type="journal article" date="2021" name="Microbiol. Resour. Announc.">
        <title>LGAAP: Leishmaniinae Genome Assembly and Annotation Pipeline.</title>
        <authorList>
            <person name="Almutairi H."/>
            <person name="Urbaniak M.D."/>
            <person name="Bates M.D."/>
            <person name="Jariyapan N."/>
            <person name="Kwakye-Nuako G."/>
            <person name="Thomaz-Soccol V."/>
            <person name="Al-Salem W.S."/>
            <person name="Dillon R.J."/>
            <person name="Bates P.A."/>
            <person name="Gatherer D."/>
        </authorList>
    </citation>
    <scope>NUCLEOTIDE SEQUENCE [LARGE SCALE GENOMIC DNA]</scope>
</reference>
<dbReference type="Gene3D" id="3.40.50.11500">
    <property type="match status" value="1"/>
</dbReference>
<feature type="region of interest" description="Disordered" evidence="1">
    <location>
        <begin position="422"/>
        <end position="441"/>
    </location>
</feature>
<feature type="region of interest" description="Disordered" evidence="1">
    <location>
        <begin position="1551"/>
        <end position="1578"/>
    </location>
</feature>
<protein>
    <recommendedName>
        <fullName evidence="2">cDENN domain-containing protein</fullName>
    </recommendedName>
</protein>
<feature type="compositionally biased region" description="Pro residues" evidence="1">
    <location>
        <begin position="1398"/>
        <end position="1411"/>
    </location>
</feature>
<evidence type="ECO:0000256" key="1">
    <source>
        <dbReference type="SAM" id="MobiDB-lite"/>
    </source>
</evidence>
<dbReference type="PANTHER" id="PTHR13196:SF14">
    <property type="entry name" value="UDENN DOMAIN-CONTAINING PROTEIN"/>
    <property type="match status" value="1"/>
</dbReference>
<dbReference type="Proteomes" id="UP000673552">
    <property type="component" value="Unassembled WGS sequence"/>
</dbReference>
<evidence type="ECO:0000313" key="3">
    <source>
        <dbReference type="EMBL" id="KAG5487491.1"/>
    </source>
</evidence>
<feature type="compositionally biased region" description="Low complexity" evidence="1">
    <location>
        <begin position="1380"/>
        <end position="1397"/>
    </location>
</feature>
<reference evidence="4" key="2">
    <citation type="journal article" date="2021" name="Sci. Data">
        <title>Chromosome-scale genome sequencing, assembly and annotation of six genomes from subfamily Leishmaniinae.</title>
        <authorList>
            <person name="Almutairi H."/>
            <person name="Urbaniak M.D."/>
            <person name="Bates M.D."/>
            <person name="Jariyapan N."/>
            <person name="Kwakye-Nuako G."/>
            <person name="Thomaz Soccol V."/>
            <person name="Al-Salem W.S."/>
            <person name="Dillon R.J."/>
            <person name="Bates P.A."/>
            <person name="Gatherer D."/>
        </authorList>
    </citation>
    <scope>NUCLEOTIDE SEQUENCE [LARGE SCALE GENOMIC DNA]</scope>
</reference>
<feature type="compositionally biased region" description="Basic residues" evidence="1">
    <location>
        <begin position="1164"/>
        <end position="1174"/>
    </location>
</feature>
<keyword evidence="4" id="KW-1185">Reference proteome</keyword>
<comment type="caution">
    <text evidence="3">The sequence shown here is derived from an EMBL/GenBank/DDBJ whole genome shotgun (WGS) entry which is preliminary data.</text>
</comment>
<dbReference type="InterPro" id="IPR001194">
    <property type="entry name" value="cDENN_dom"/>
</dbReference>
<dbReference type="KEGG" id="lmat:92517328"/>
<dbReference type="OrthoDB" id="243785at2759"/>
<gene>
    <name evidence="3" type="ORF">LSCM1_07446</name>
</gene>
<name>A0A836KUH9_9TRYP</name>
<proteinExistence type="predicted"/>
<evidence type="ECO:0000313" key="4">
    <source>
        <dbReference type="Proteomes" id="UP000673552"/>
    </source>
</evidence>
<accession>A0A836KUH9</accession>
<evidence type="ECO:0000259" key="2">
    <source>
        <dbReference type="SMART" id="SM00799"/>
    </source>
</evidence>
<dbReference type="EMBL" id="JAFEUZ010000004">
    <property type="protein sequence ID" value="KAG5487491.1"/>
    <property type="molecule type" value="Genomic_DNA"/>
</dbReference>
<organism evidence="3 4">
    <name type="scientific">Leishmania martiniquensis</name>
    <dbReference type="NCBI Taxonomy" id="1580590"/>
    <lineage>
        <taxon>Eukaryota</taxon>
        <taxon>Discoba</taxon>
        <taxon>Euglenozoa</taxon>
        <taxon>Kinetoplastea</taxon>
        <taxon>Metakinetoplastina</taxon>
        <taxon>Trypanosomatida</taxon>
        <taxon>Trypanosomatidae</taxon>
        <taxon>Leishmaniinae</taxon>
        <taxon>Leishmania</taxon>
    </lineage>
</organism>
<dbReference type="InterPro" id="IPR040032">
    <property type="entry name" value="DENND1A/B/C"/>
</dbReference>
<dbReference type="GO" id="GO:0005085">
    <property type="term" value="F:guanyl-nucleotide exchange factor activity"/>
    <property type="evidence" value="ECO:0007669"/>
    <property type="project" value="InterPro"/>
</dbReference>